<dbReference type="SUPFAM" id="SSF103506">
    <property type="entry name" value="Mitochondrial carrier"/>
    <property type="match status" value="1"/>
</dbReference>
<dbReference type="GO" id="GO:0140021">
    <property type="term" value="P:mitochondrial ADP transmembrane transport"/>
    <property type="evidence" value="ECO:0007669"/>
    <property type="project" value="InterPro"/>
</dbReference>
<evidence type="ECO:0000256" key="14">
    <source>
        <dbReference type="PROSITE-ProRule" id="PRU00282"/>
    </source>
</evidence>
<evidence type="ECO:0000256" key="1">
    <source>
        <dbReference type="ARBA" id="ARBA00004448"/>
    </source>
</evidence>
<dbReference type="GO" id="GO:0005743">
    <property type="term" value="C:mitochondrial inner membrane"/>
    <property type="evidence" value="ECO:0007669"/>
    <property type="project" value="UniProtKB-SubCell"/>
</dbReference>
<feature type="transmembrane region" description="Helical" evidence="16">
    <location>
        <begin position="188"/>
        <end position="208"/>
    </location>
</feature>
<comment type="subunit">
    <text evidence="3 16">Monomer.</text>
</comment>
<dbReference type="PANTHER" id="PTHR45635">
    <property type="entry name" value="ADP,ATP CARRIER PROTEIN 1-RELATED-RELATED"/>
    <property type="match status" value="1"/>
</dbReference>
<evidence type="ECO:0000313" key="18">
    <source>
        <dbReference type="Proteomes" id="UP000799049"/>
    </source>
</evidence>
<keyword evidence="5" id="KW-0050">Antiport</keyword>
<comment type="similarity">
    <text evidence="2 15">Belongs to the mitochondrial carrier (TC 2.A.29) family.</text>
</comment>
<sequence length="332" mass="36981">MCIARFSLLCMKQKSVMDVGYSHHVKAAFVFDAANGICAAFIMKTLVAPVERVRHLQRSIPEISKVSAFRVAASVVQELGVSSLWKSTGSYSLRYSPLQGLNFAFKDLFRRTWAHHRNEHRSSLPPWDRNVVCGATAGMTSLLFMYPSERYYRALARAAKGTANHAVSEYSSLLDFCRRTVHKGGFRLLYRGFCMAAVNVAVYRGLYFGAYDSIAPLMHREPQTLSSFLIGSFLLGWTVASTAGLVSYPFITVRHRTVGASNPQNSNVNNRLSIMAHVRCASDILRTEGPKALFRGGRSALTLRSITGGGVLAIYDSLHHPYLFDFLFRSFV</sequence>
<evidence type="ECO:0000256" key="12">
    <source>
        <dbReference type="ARBA" id="ARBA00024143"/>
    </source>
</evidence>
<dbReference type="PANTHER" id="PTHR45635:SF14">
    <property type="entry name" value="ADP_ATP TRANSLOCASE"/>
    <property type="match status" value="1"/>
</dbReference>
<keyword evidence="6 14" id="KW-0812">Transmembrane</keyword>
<dbReference type="EMBL" id="VRVR01000018">
    <property type="protein sequence ID" value="KAF0852743.1"/>
    <property type="molecule type" value="Genomic_DNA"/>
</dbReference>
<evidence type="ECO:0000256" key="13">
    <source>
        <dbReference type="ARBA" id="ARBA00045250"/>
    </source>
</evidence>
<feature type="repeat" description="Solcar" evidence="14">
    <location>
        <begin position="231"/>
        <end position="321"/>
    </location>
</feature>
<comment type="function">
    <text evidence="16">Catalyzes the exchange of ADP and ATP across the membrane.</text>
</comment>
<keyword evidence="11 14" id="KW-0472">Membrane</keyword>
<evidence type="ECO:0000256" key="2">
    <source>
        <dbReference type="ARBA" id="ARBA00006375"/>
    </source>
</evidence>
<comment type="function">
    <text evidence="13">ADP:ATP antiporter that mediates import of ADP into the mitochondrial matrix for ATP synthesis, and export of ATP out to fuel the cell. Cycles between the cytoplasmic-open state (c-state) and the matrix-open state (m-state): operates by the alternating access mechanism with a single substrate-binding site intermittently exposed to either the cytosolic (c-state) or matrix (m-state) side of the inner mitochondrial membrane.</text>
</comment>
<dbReference type="PRINTS" id="PR00927">
    <property type="entry name" value="ADPTRNSLCASE"/>
</dbReference>
<comment type="catalytic activity">
    <reaction evidence="12">
        <text>ADP(in) + ATP(out) = ADP(out) + ATP(in)</text>
        <dbReference type="Rhea" id="RHEA:34999"/>
        <dbReference type="ChEBI" id="CHEBI:30616"/>
        <dbReference type="ChEBI" id="CHEBI:456216"/>
    </reaction>
    <physiologicalReaction direction="left-to-right" evidence="12">
        <dbReference type="Rhea" id="RHEA:35000"/>
    </physiologicalReaction>
</comment>
<evidence type="ECO:0000256" key="15">
    <source>
        <dbReference type="RuleBase" id="RU000488"/>
    </source>
</evidence>
<evidence type="ECO:0000256" key="4">
    <source>
        <dbReference type="ARBA" id="ARBA00022448"/>
    </source>
</evidence>
<evidence type="ECO:0000256" key="9">
    <source>
        <dbReference type="ARBA" id="ARBA00022989"/>
    </source>
</evidence>
<dbReference type="Pfam" id="PF00153">
    <property type="entry name" value="Mito_carr"/>
    <property type="match status" value="3"/>
</dbReference>
<keyword evidence="4 15" id="KW-0813">Transport</keyword>
<dbReference type="InterPro" id="IPR002113">
    <property type="entry name" value="ADT_euk_type"/>
</dbReference>
<name>A0A8K0AHR5_ANDGO</name>
<dbReference type="PRINTS" id="PR00926">
    <property type="entry name" value="MITOCARRIER"/>
</dbReference>
<keyword evidence="8" id="KW-0999">Mitochondrion inner membrane</keyword>
<keyword evidence="10" id="KW-0496">Mitochondrion</keyword>
<keyword evidence="9 16" id="KW-1133">Transmembrane helix</keyword>
<evidence type="ECO:0000256" key="6">
    <source>
        <dbReference type="ARBA" id="ARBA00022692"/>
    </source>
</evidence>
<protein>
    <recommendedName>
        <fullName evidence="16">ADP/ATP translocase</fullName>
    </recommendedName>
    <alternativeName>
        <fullName evidence="16">ADP,ATP carrier protein</fullName>
    </alternativeName>
</protein>
<dbReference type="GO" id="GO:1990544">
    <property type="term" value="P:mitochondrial ATP transmembrane transport"/>
    <property type="evidence" value="ECO:0007669"/>
    <property type="project" value="InterPro"/>
</dbReference>
<feature type="repeat" description="Solcar" evidence="14">
    <location>
        <begin position="125"/>
        <end position="217"/>
    </location>
</feature>
<evidence type="ECO:0000256" key="10">
    <source>
        <dbReference type="ARBA" id="ARBA00023128"/>
    </source>
</evidence>
<organism evidence="17 18">
    <name type="scientific">Andalucia godoyi</name>
    <name type="common">Flagellate</name>
    <dbReference type="NCBI Taxonomy" id="505711"/>
    <lineage>
        <taxon>Eukaryota</taxon>
        <taxon>Discoba</taxon>
        <taxon>Jakobida</taxon>
        <taxon>Andalucina</taxon>
        <taxon>Andaluciidae</taxon>
        <taxon>Andalucia</taxon>
    </lineage>
</organism>
<comment type="subcellular location">
    <subcellularLocation>
        <location evidence="16">Membrane</location>
        <topology evidence="16">Multi-pass membrane protein</topology>
    </subcellularLocation>
    <subcellularLocation>
        <location evidence="1">Mitochondrion inner membrane</location>
        <topology evidence="1">Multi-pass membrane protein</topology>
    </subcellularLocation>
</comment>
<evidence type="ECO:0000313" key="17">
    <source>
        <dbReference type="EMBL" id="KAF0852743.1"/>
    </source>
</evidence>
<evidence type="ECO:0000256" key="5">
    <source>
        <dbReference type="ARBA" id="ARBA00022449"/>
    </source>
</evidence>
<comment type="caution">
    <text evidence="17">The sequence shown here is derived from an EMBL/GenBank/DDBJ whole genome shotgun (WGS) entry which is preliminary data.</text>
</comment>
<keyword evidence="7" id="KW-0677">Repeat</keyword>
<feature type="repeat" description="Solcar" evidence="14">
    <location>
        <begin position="27"/>
        <end position="112"/>
    </location>
</feature>
<dbReference type="InterPro" id="IPR018108">
    <property type="entry name" value="MCP_transmembrane"/>
</dbReference>
<feature type="transmembrane region" description="Helical" evidence="16">
    <location>
        <begin position="228"/>
        <end position="251"/>
    </location>
</feature>
<evidence type="ECO:0000256" key="7">
    <source>
        <dbReference type="ARBA" id="ARBA00022737"/>
    </source>
</evidence>
<comment type="caution">
    <text evidence="16">Lacks conserved residue(s) required for the propagation of feature annotation.</text>
</comment>
<evidence type="ECO:0000256" key="3">
    <source>
        <dbReference type="ARBA" id="ARBA00011245"/>
    </source>
</evidence>
<dbReference type="AlphaFoldDB" id="A0A8K0AHR5"/>
<proteinExistence type="inferred from homology"/>
<dbReference type="InterPro" id="IPR002067">
    <property type="entry name" value="MCP"/>
</dbReference>
<dbReference type="OrthoDB" id="270584at2759"/>
<dbReference type="PROSITE" id="PS50920">
    <property type="entry name" value="SOLCAR"/>
    <property type="match status" value="3"/>
</dbReference>
<evidence type="ECO:0000256" key="8">
    <source>
        <dbReference type="ARBA" id="ARBA00022792"/>
    </source>
</evidence>
<reference evidence="17" key="1">
    <citation type="submission" date="2019-09" db="EMBL/GenBank/DDBJ databases">
        <title>The Mitochondrial Proteome of the Jakobid, Andalucia godoyi, a Protist With the Most Gene-Rich and Bacteria-Like Mitochondrial Genome.</title>
        <authorList>
            <person name="Gray M.W."/>
            <person name="Burger G."/>
            <person name="Derelle R."/>
            <person name="Klimes V."/>
            <person name="Leger M."/>
            <person name="Sarrasin M."/>
            <person name="Vlcek C."/>
            <person name="Roger A.J."/>
            <person name="Elias M."/>
            <person name="Lang B.F."/>
        </authorList>
    </citation>
    <scope>NUCLEOTIDE SEQUENCE</scope>
    <source>
        <strain evidence="17">And28</strain>
    </source>
</reference>
<evidence type="ECO:0000256" key="11">
    <source>
        <dbReference type="ARBA" id="ARBA00023136"/>
    </source>
</evidence>
<dbReference type="Gene3D" id="1.50.40.10">
    <property type="entry name" value="Mitochondrial carrier domain"/>
    <property type="match status" value="1"/>
</dbReference>
<evidence type="ECO:0000256" key="16">
    <source>
        <dbReference type="RuleBase" id="RU368008"/>
    </source>
</evidence>
<gene>
    <name evidence="17" type="ORF">ANDGO_04380</name>
</gene>
<keyword evidence="18" id="KW-1185">Reference proteome</keyword>
<dbReference type="GO" id="GO:0005471">
    <property type="term" value="F:ATP:ADP antiporter activity"/>
    <property type="evidence" value="ECO:0007669"/>
    <property type="project" value="UniProtKB-UniRule"/>
</dbReference>
<accession>A0A8K0AHR5</accession>
<dbReference type="Proteomes" id="UP000799049">
    <property type="component" value="Unassembled WGS sequence"/>
</dbReference>
<dbReference type="InterPro" id="IPR023395">
    <property type="entry name" value="MCP_dom_sf"/>
</dbReference>